<feature type="transmembrane region" description="Helical" evidence="5">
    <location>
        <begin position="75"/>
        <end position="91"/>
    </location>
</feature>
<dbReference type="Gene3D" id="3.30.750.24">
    <property type="entry name" value="STAS domain"/>
    <property type="match status" value="1"/>
</dbReference>
<evidence type="ECO:0000259" key="6">
    <source>
        <dbReference type="PROSITE" id="PS50801"/>
    </source>
</evidence>
<evidence type="ECO:0000313" key="8">
    <source>
        <dbReference type="Proteomes" id="UP000580839"/>
    </source>
</evidence>
<dbReference type="CDD" id="cd07042">
    <property type="entry name" value="STAS_SulP_like_sulfate_transporter"/>
    <property type="match status" value="1"/>
</dbReference>
<gene>
    <name evidence="7" type="ORF">HOP12_14785</name>
</gene>
<dbReference type="InterPro" id="IPR001902">
    <property type="entry name" value="SLC26A/SulP_fam"/>
</dbReference>
<name>A0A849SI30_UNCEI</name>
<organism evidence="7 8">
    <name type="scientific">Eiseniibacteriota bacterium</name>
    <dbReference type="NCBI Taxonomy" id="2212470"/>
    <lineage>
        <taxon>Bacteria</taxon>
        <taxon>Candidatus Eiseniibacteriota</taxon>
    </lineage>
</organism>
<dbReference type="SUPFAM" id="SSF52091">
    <property type="entry name" value="SpoIIaa-like"/>
    <property type="match status" value="1"/>
</dbReference>
<comment type="subcellular location">
    <subcellularLocation>
        <location evidence="1">Membrane</location>
        <topology evidence="1">Multi-pass membrane protein</topology>
    </subcellularLocation>
</comment>
<dbReference type="InterPro" id="IPR036513">
    <property type="entry name" value="STAS_dom_sf"/>
</dbReference>
<dbReference type="AlphaFoldDB" id="A0A849SI30"/>
<sequence length="552" mass="57821">MIPARLIPKSIQCLRGYDARTFLSDLVAGVTVGLVALPLAMAFAISSGLPPQAGLTCAVVAGFLISALGGSRVQIGGPTGAFVVVVAGIVAHHGVDGLFMCTMMAGVMLVLLGVSGFGTAVDFIPRPVIVGFTNGIAVLIASTQIRDFLGLRIPHASGEFVSRMREIGAALPSWNPTALALGAAALLVIVVMRIWVPRVPGTIVALIGGTAVAAGAAWSIETIGSRFGGIPSGWPPLVVPQFRADLITPLLGPAVTVAMLGAIESLLSAVVADRMTGDRHEPNTELVAQGVANIVSPLFGGLPATGAIARTATNIRSGGRTPVAGMIHALTVLGVLLFAASLARFVPLCILSAILFVVAWNMGDWAEIPEILKLSAADIAVWVVTFLLTVFADLTVAVQAGMILAALLFISRIAATTTVSRITTADIERDRRHSLQDKDLPHDVAIFRIHGPFLFGAAEKLNVIIDQIPELPERVILRLRNMTAIDSTGLRAIEQLAARLEASGRALIVEGMREQPARLMRRAQFAKHVGPDNVCDDIQGALARVAALRHPA</sequence>
<keyword evidence="2 5" id="KW-0812">Transmembrane</keyword>
<reference evidence="7 8" key="1">
    <citation type="submission" date="2020-04" db="EMBL/GenBank/DDBJ databases">
        <title>Metagenomic profiling of ammonia- and methane-oxidizing microorganisms in a Dutch drinking water treatment plant.</title>
        <authorList>
            <person name="Poghosyan L."/>
            <person name="Leucker S."/>
        </authorList>
    </citation>
    <scope>NUCLEOTIDE SEQUENCE [LARGE SCALE GENOMIC DNA]</scope>
    <source>
        <strain evidence="7">S-RSF-IL-03</strain>
    </source>
</reference>
<dbReference type="Pfam" id="PF00916">
    <property type="entry name" value="Sulfate_transp"/>
    <property type="match status" value="1"/>
</dbReference>
<evidence type="ECO:0000256" key="1">
    <source>
        <dbReference type="ARBA" id="ARBA00004141"/>
    </source>
</evidence>
<dbReference type="PROSITE" id="PS50801">
    <property type="entry name" value="STAS"/>
    <property type="match status" value="1"/>
</dbReference>
<feature type="domain" description="STAS" evidence="6">
    <location>
        <begin position="443"/>
        <end position="545"/>
    </location>
</feature>
<evidence type="ECO:0000256" key="4">
    <source>
        <dbReference type="ARBA" id="ARBA00023136"/>
    </source>
</evidence>
<proteinExistence type="predicted"/>
<feature type="transmembrane region" description="Helical" evidence="5">
    <location>
        <begin position="178"/>
        <end position="196"/>
    </location>
</feature>
<feature type="transmembrane region" description="Helical" evidence="5">
    <location>
        <begin position="21"/>
        <end position="45"/>
    </location>
</feature>
<accession>A0A849SI30</accession>
<feature type="transmembrane region" description="Helical" evidence="5">
    <location>
        <begin position="379"/>
        <end position="410"/>
    </location>
</feature>
<dbReference type="Proteomes" id="UP000580839">
    <property type="component" value="Unassembled WGS sequence"/>
</dbReference>
<dbReference type="GO" id="GO:0055085">
    <property type="term" value="P:transmembrane transport"/>
    <property type="evidence" value="ECO:0007669"/>
    <property type="project" value="InterPro"/>
</dbReference>
<evidence type="ECO:0000256" key="3">
    <source>
        <dbReference type="ARBA" id="ARBA00022989"/>
    </source>
</evidence>
<dbReference type="PANTHER" id="PTHR11814">
    <property type="entry name" value="SULFATE TRANSPORTER"/>
    <property type="match status" value="1"/>
</dbReference>
<feature type="transmembrane region" description="Helical" evidence="5">
    <location>
        <begin position="51"/>
        <end position="68"/>
    </location>
</feature>
<dbReference type="InterPro" id="IPR011547">
    <property type="entry name" value="SLC26A/SulP_dom"/>
</dbReference>
<protein>
    <submittedName>
        <fullName evidence="7">STAS domain-containing protein</fullName>
    </submittedName>
</protein>
<keyword evidence="4 5" id="KW-0472">Membrane</keyword>
<dbReference type="EMBL" id="JABFRW010000194">
    <property type="protein sequence ID" value="NOT35408.1"/>
    <property type="molecule type" value="Genomic_DNA"/>
</dbReference>
<keyword evidence="3 5" id="KW-1133">Transmembrane helix</keyword>
<dbReference type="GO" id="GO:0016020">
    <property type="term" value="C:membrane"/>
    <property type="evidence" value="ECO:0007669"/>
    <property type="project" value="UniProtKB-SubCell"/>
</dbReference>
<evidence type="ECO:0000256" key="2">
    <source>
        <dbReference type="ARBA" id="ARBA00022692"/>
    </source>
</evidence>
<evidence type="ECO:0000313" key="7">
    <source>
        <dbReference type="EMBL" id="NOT35408.1"/>
    </source>
</evidence>
<feature type="transmembrane region" description="Helical" evidence="5">
    <location>
        <begin position="326"/>
        <end position="359"/>
    </location>
</feature>
<dbReference type="InterPro" id="IPR002645">
    <property type="entry name" value="STAS_dom"/>
</dbReference>
<evidence type="ECO:0000256" key="5">
    <source>
        <dbReference type="SAM" id="Phobius"/>
    </source>
</evidence>
<feature type="transmembrane region" description="Helical" evidence="5">
    <location>
        <begin position="203"/>
        <end position="220"/>
    </location>
</feature>
<comment type="caution">
    <text evidence="7">The sequence shown here is derived from an EMBL/GenBank/DDBJ whole genome shotgun (WGS) entry which is preliminary data.</text>
</comment>
<dbReference type="Pfam" id="PF01740">
    <property type="entry name" value="STAS"/>
    <property type="match status" value="1"/>
</dbReference>
<feature type="transmembrane region" description="Helical" evidence="5">
    <location>
        <begin position="97"/>
        <end position="121"/>
    </location>
</feature>
<feature type="transmembrane region" description="Helical" evidence="5">
    <location>
        <begin position="128"/>
        <end position="145"/>
    </location>
</feature>
<feature type="transmembrane region" description="Helical" evidence="5">
    <location>
        <begin position="250"/>
        <end position="272"/>
    </location>
</feature>